<dbReference type="PANTHER" id="PTHR30386">
    <property type="entry name" value="MEMBRANE FUSION SUBUNIT OF EMRAB-TOLC MULTIDRUG EFFLUX PUMP"/>
    <property type="match status" value="1"/>
</dbReference>
<gene>
    <name evidence="6" type="ORF">GL4_1181</name>
</gene>
<proteinExistence type="predicted"/>
<name>A0A0A8K3R0_9HYPH</name>
<dbReference type="OrthoDB" id="9811754at2"/>
<feature type="domain" description="Multidrug resistance protein MdtA-like barrel-sandwich hybrid" evidence="4">
    <location>
        <begin position="110"/>
        <end position="303"/>
    </location>
</feature>
<reference evidence="6 7" key="1">
    <citation type="submission" date="2014-09" db="EMBL/GenBank/DDBJ databases">
        <title>Genome sequencing of Methyloceanibacter caenitepidi Gela4.</title>
        <authorList>
            <person name="Takeuchi M."/>
            <person name="Susumu S."/>
            <person name="Kamagata Y."/>
            <person name="Oshima K."/>
            <person name="Hattori M."/>
            <person name="Iwasaki W."/>
        </authorList>
    </citation>
    <scope>NUCLEOTIDE SEQUENCE [LARGE SCALE GENOMIC DNA]</scope>
    <source>
        <strain evidence="6 7">Gela4</strain>
    </source>
</reference>
<evidence type="ECO:0000259" key="4">
    <source>
        <dbReference type="Pfam" id="PF25917"/>
    </source>
</evidence>
<dbReference type="GO" id="GO:0055085">
    <property type="term" value="P:transmembrane transport"/>
    <property type="evidence" value="ECO:0007669"/>
    <property type="project" value="InterPro"/>
</dbReference>
<feature type="domain" description="p-hydroxybenzoic acid efflux pump subunit AaeA-like beta-barrel" evidence="5">
    <location>
        <begin position="309"/>
        <end position="395"/>
    </location>
</feature>
<dbReference type="Proteomes" id="UP000031643">
    <property type="component" value="Chromosome"/>
</dbReference>
<keyword evidence="7" id="KW-1185">Reference proteome</keyword>
<evidence type="ECO:0000259" key="5">
    <source>
        <dbReference type="Pfam" id="PF25963"/>
    </source>
</evidence>
<dbReference type="Gene3D" id="2.40.50.100">
    <property type="match status" value="1"/>
</dbReference>
<evidence type="ECO:0000313" key="7">
    <source>
        <dbReference type="Proteomes" id="UP000031643"/>
    </source>
</evidence>
<feature type="region of interest" description="Disordered" evidence="2">
    <location>
        <begin position="1"/>
        <end position="61"/>
    </location>
</feature>
<dbReference type="KEGG" id="mcg:GL4_1181"/>
<evidence type="ECO:0000313" key="6">
    <source>
        <dbReference type="EMBL" id="BAQ16639.1"/>
    </source>
</evidence>
<feature type="compositionally biased region" description="Polar residues" evidence="2">
    <location>
        <begin position="41"/>
        <end position="51"/>
    </location>
</feature>
<feature type="transmembrane region" description="Helical" evidence="3">
    <location>
        <begin position="71"/>
        <end position="90"/>
    </location>
</feature>
<dbReference type="RefSeq" id="WP_082025501.1">
    <property type="nucleotide sequence ID" value="NZ_AP014648.1"/>
</dbReference>
<feature type="coiled-coil region" evidence="1">
    <location>
        <begin position="148"/>
        <end position="203"/>
    </location>
</feature>
<organism evidence="6 7">
    <name type="scientific">Methyloceanibacter caenitepidi</name>
    <dbReference type="NCBI Taxonomy" id="1384459"/>
    <lineage>
        <taxon>Bacteria</taxon>
        <taxon>Pseudomonadati</taxon>
        <taxon>Pseudomonadota</taxon>
        <taxon>Alphaproteobacteria</taxon>
        <taxon>Hyphomicrobiales</taxon>
        <taxon>Hyphomicrobiaceae</taxon>
        <taxon>Methyloceanibacter</taxon>
    </lineage>
</organism>
<dbReference type="AlphaFoldDB" id="A0A0A8K3R0"/>
<dbReference type="Pfam" id="PF25963">
    <property type="entry name" value="Beta-barrel_AAEA"/>
    <property type="match status" value="1"/>
</dbReference>
<dbReference type="HOGENOM" id="CLU_018816_15_1_5"/>
<evidence type="ECO:0000256" key="3">
    <source>
        <dbReference type="SAM" id="Phobius"/>
    </source>
</evidence>
<dbReference type="Gene3D" id="1.10.287.470">
    <property type="entry name" value="Helix hairpin bin"/>
    <property type="match status" value="2"/>
</dbReference>
<evidence type="ECO:0000256" key="2">
    <source>
        <dbReference type="SAM" id="MobiDB-lite"/>
    </source>
</evidence>
<dbReference type="InterPro" id="IPR058625">
    <property type="entry name" value="MdtA-like_BSH"/>
</dbReference>
<keyword evidence="1" id="KW-0175">Coiled coil</keyword>
<keyword evidence="3" id="KW-0812">Transmembrane</keyword>
<dbReference type="InterPro" id="IPR058634">
    <property type="entry name" value="AaeA-lik-b-barrel"/>
</dbReference>
<dbReference type="Pfam" id="PF25917">
    <property type="entry name" value="BSH_RND"/>
    <property type="match status" value="1"/>
</dbReference>
<dbReference type="STRING" id="1384459.GL4_1181"/>
<keyword evidence="3" id="KW-1133">Transmembrane helix</keyword>
<feature type="coiled-coil region" evidence="1">
    <location>
        <begin position="228"/>
        <end position="269"/>
    </location>
</feature>
<dbReference type="PANTHER" id="PTHR30386:SF24">
    <property type="entry name" value="MULTIDRUG RESISTANCE EFFLUX PUMP"/>
    <property type="match status" value="1"/>
</dbReference>
<dbReference type="SUPFAM" id="SSF111369">
    <property type="entry name" value="HlyD-like secretion proteins"/>
    <property type="match status" value="2"/>
</dbReference>
<dbReference type="InterPro" id="IPR050739">
    <property type="entry name" value="MFP"/>
</dbReference>
<dbReference type="Gene3D" id="2.40.30.170">
    <property type="match status" value="1"/>
</dbReference>
<accession>A0A0A8K3R0</accession>
<sequence>MESPTHDPDGQITSHAEPAARGTQEARAPSPGGNDEASGTGAPQNDDQGASPSPGRRDSWGTRLVRQHPRASLATLTTVVVIAICGYLYLDYADRFESTDDAFIAARNFAVAPEVSGYLTHVNVTDNQHIRAGDVIARVDDRPYRIALEQADARVDAGNASIAQAKAQIEVQKAKIAATDAQLTEAQAALVFAQEQATRYQKLAKDGWGPIENAQEHTSQFHQQEAAVQSARASLVLAQRQMLSLEAQLKSADANLSQAKAARDKAELDLSYTTVTAAQSGHVVQLSAAVGELAEAGTDLSMFVPDEIWVTANFKETQLDKIRPGQRANLEVDAYPERVFHGHVASIQSGSGTAFSLLPAENATGNYIKIVQRVPVKIIIDDPPNDVALGPGMSVVPTVRINSEPSLYERLGSWL</sequence>
<protein>
    <submittedName>
        <fullName evidence="6">Membrane fusion component of tripartite multidrug resistance system</fullName>
    </submittedName>
</protein>
<evidence type="ECO:0000256" key="1">
    <source>
        <dbReference type="SAM" id="Coils"/>
    </source>
</evidence>
<dbReference type="EMBL" id="AP014648">
    <property type="protein sequence ID" value="BAQ16639.1"/>
    <property type="molecule type" value="Genomic_DNA"/>
</dbReference>
<keyword evidence="3" id="KW-0472">Membrane</keyword>